<dbReference type="EMBL" id="WNYA01031237">
    <property type="protein sequence ID" value="KAG8537351.1"/>
    <property type="molecule type" value="Genomic_DNA"/>
</dbReference>
<dbReference type="Pfam" id="PF24917">
    <property type="entry name" value="BLTP3A_B"/>
    <property type="match status" value="1"/>
</dbReference>
<reference evidence="1" key="1">
    <citation type="thesis" date="2020" institute="ProQuest LLC" country="789 East Eisenhower Parkway, Ann Arbor, MI, USA">
        <title>Comparative Genomics and Chromosome Evolution.</title>
        <authorList>
            <person name="Mudd A.B."/>
        </authorList>
    </citation>
    <scope>NUCLEOTIDE SEQUENCE</scope>
    <source>
        <strain evidence="1">237g6f4</strain>
        <tissue evidence="1">Blood</tissue>
    </source>
</reference>
<dbReference type="PANTHER" id="PTHR22774:SF17">
    <property type="entry name" value="BRIDGE-LIKE LIPID TRANSFER PROTEIN FAMILY MEMBER 3B"/>
    <property type="match status" value="1"/>
</dbReference>
<accession>A0AAV6YTN5</accession>
<dbReference type="Proteomes" id="UP000824782">
    <property type="component" value="Unassembled WGS sequence"/>
</dbReference>
<feature type="non-terminal residue" evidence="1">
    <location>
        <position position="1"/>
    </location>
</feature>
<dbReference type="AlphaFoldDB" id="A0AAV6YTN5"/>
<dbReference type="InterPro" id="IPR026728">
    <property type="entry name" value="BLTP3A/B"/>
</dbReference>
<keyword evidence="2" id="KW-1185">Reference proteome</keyword>
<evidence type="ECO:0000313" key="2">
    <source>
        <dbReference type="Proteomes" id="UP000824782"/>
    </source>
</evidence>
<protein>
    <submittedName>
        <fullName evidence="1">Uncharacterized protein</fullName>
    </submittedName>
</protein>
<proteinExistence type="predicted"/>
<sequence>SWTPPPTSQQVKTQQTTAAAEQNQAILKLFGDFDVKETSYHLVISHLDLHICDDIHTKEKVLDKRITGGAMQLSFSHLTVDYYPYHREGLYYYLCIYQLFCGCV</sequence>
<evidence type="ECO:0000313" key="1">
    <source>
        <dbReference type="EMBL" id="KAG8537351.1"/>
    </source>
</evidence>
<name>A0AAV6YTN5_ENGPU</name>
<dbReference type="PANTHER" id="PTHR22774">
    <property type="entry name" value="CHOREIN N-TERMINAL DOMAIN-CONTAINING PROTEIN"/>
    <property type="match status" value="1"/>
</dbReference>
<gene>
    <name evidence="1" type="ORF">GDO81_024675</name>
</gene>
<comment type="caution">
    <text evidence="1">The sequence shown here is derived from an EMBL/GenBank/DDBJ whole genome shotgun (WGS) entry which is preliminary data.</text>
</comment>
<organism evidence="1 2">
    <name type="scientific">Engystomops pustulosus</name>
    <name type="common">Tungara frog</name>
    <name type="synonym">Physalaemus pustulosus</name>
    <dbReference type="NCBI Taxonomy" id="76066"/>
    <lineage>
        <taxon>Eukaryota</taxon>
        <taxon>Metazoa</taxon>
        <taxon>Chordata</taxon>
        <taxon>Craniata</taxon>
        <taxon>Vertebrata</taxon>
        <taxon>Euteleostomi</taxon>
        <taxon>Amphibia</taxon>
        <taxon>Batrachia</taxon>
        <taxon>Anura</taxon>
        <taxon>Neobatrachia</taxon>
        <taxon>Hyloidea</taxon>
        <taxon>Leptodactylidae</taxon>
        <taxon>Leiuperinae</taxon>
        <taxon>Engystomops</taxon>
    </lineage>
</organism>